<name>A0ABN9U898_9DINO</name>
<organism evidence="6 7">
    <name type="scientific">Prorocentrum cordatum</name>
    <dbReference type="NCBI Taxonomy" id="2364126"/>
    <lineage>
        <taxon>Eukaryota</taxon>
        <taxon>Sar</taxon>
        <taxon>Alveolata</taxon>
        <taxon>Dinophyceae</taxon>
        <taxon>Prorocentrales</taxon>
        <taxon>Prorocentraceae</taxon>
        <taxon>Prorocentrum</taxon>
    </lineage>
</organism>
<feature type="transmembrane region" description="Helical" evidence="5">
    <location>
        <begin position="385"/>
        <end position="414"/>
    </location>
</feature>
<feature type="transmembrane region" description="Helical" evidence="5">
    <location>
        <begin position="20"/>
        <end position="38"/>
    </location>
</feature>
<keyword evidence="3 5" id="KW-1133">Transmembrane helix</keyword>
<proteinExistence type="predicted"/>
<evidence type="ECO:0000313" key="7">
    <source>
        <dbReference type="Proteomes" id="UP001189429"/>
    </source>
</evidence>
<dbReference type="Gene3D" id="1.20.120.350">
    <property type="entry name" value="Voltage-gated potassium channels. Chain C"/>
    <property type="match status" value="1"/>
</dbReference>
<reference evidence="6" key="1">
    <citation type="submission" date="2023-10" db="EMBL/GenBank/DDBJ databases">
        <authorList>
            <person name="Chen Y."/>
            <person name="Shah S."/>
            <person name="Dougan E. K."/>
            <person name="Thang M."/>
            <person name="Chan C."/>
        </authorList>
    </citation>
    <scope>NUCLEOTIDE SEQUENCE [LARGE SCALE GENOMIC DNA]</scope>
</reference>
<dbReference type="EMBL" id="CAUYUJ010015547">
    <property type="protein sequence ID" value="CAK0855358.1"/>
    <property type="molecule type" value="Genomic_DNA"/>
</dbReference>
<keyword evidence="7" id="KW-1185">Reference proteome</keyword>
<comment type="caution">
    <text evidence="6">The sequence shown here is derived from an EMBL/GenBank/DDBJ whole genome shotgun (WGS) entry which is preliminary data.</text>
</comment>
<evidence type="ECO:0000256" key="3">
    <source>
        <dbReference type="ARBA" id="ARBA00022989"/>
    </source>
</evidence>
<evidence type="ECO:0000256" key="2">
    <source>
        <dbReference type="ARBA" id="ARBA00022692"/>
    </source>
</evidence>
<keyword evidence="4 5" id="KW-0472">Membrane</keyword>
<keyword evidence="2 5" id="KW-0812">Transmembrane</keyword>
<dbReference type="Proteomes" id="UP001189429">
    <property type="component" value="Unassembled WGS sequence"/>
</dbReference>
<dbReference type="InterPro" id="IPR027359">
    <property type="entry name" value="Volt_channel_dom_sf"/>
</dbReference>
<sequence>VMMGIFSVEIVMASLAKEDYYLSFFFWLDIISTLSLILDIPAVSEYIMGSDEELRDVRGSKTARLGARIGRIVRVLRLVRILKLYKTVFEQAQEKRRRKRLAKKRKPGEDDEWAEMELTTQERRESRVGMRLSELTIRRVIFLVLFMMLVLPLLKVNLVDQFATSAQYGADLVYSTFSKLEQASGTEAEPSARVAYEKAMLKYVYYHSWYTRRPAACYFLHDCTLDDFTSSMFWFGIAASESEVLQDKIALAQLNSSYIESWDADQTQLAQAADSSSWRESYFMPLEQRLKMGSLSTDCPYEDVYKRLGVSFLDEGVADFPSWTTRAYPSWTGKQTVDYRVKCPENLRQIERKKVSPQLQVTRATHETWHFAFYFDLRPFVFEEALFSLVITAFVLLSLLLTSFQFAADANVLVLHPVENMMQKVETIRSNPLLATKVADEELKREQIAKARKSRDGKGMKETIMHNMNEKLCCMGKQGTSELMETVILEKTIIKLGSLLALG</sequence>
<accession>A0ABN9U898</accession>
<dbReference type="PANTHER" id="PTHR43336:SF3">
    <property type="entry name" value="GUANYLATE CYCLASE DOMAIN-CONTAINING PROTEIN"/>
    <property type="match status" value="1"/>
</dbReference>
<gene>
    <name evidence="6" type="ORF">PCOR1329_LOCUS46132</name>
</gene>
<dbReference type="PANTHER" id="PTHR43336">
    <property type="entry name" value="OXYGEN SENSOR HISTIDINE KINASE RESPONSE REGULATOR DEVS/DOSS"/>
    <property type="match status" value="1"/>
</dbReference>
<comment type="subcellular location">
    <subcellularLocation>
        <location evidence="1">Membrane</location>
        <topology evidence="1">Multi-pass membrane protein</topology>
    </subcellularLocation>
</comment>
<protein>
    <recommendedName>
        <fullName evidence="8">Ion transport domain-containing protein</fullName>
    </recommendedName>
</protein>
<evidence type="ECO:0000256" key="5">
    <source>
        <dbReference type="SAM" id="Phobius"/>
    </source>
</evidence>
<evidence type="ECO:0000313" key="6">
    <source>
        <dbReference type="EMBL" id="CAK0855358.1"/>
    </source>
</evidence>
<evidence type="ECO:0008006" key="8">
    <source>
        <dbReference type="Google" id="ProtNLM"/>
    </source>
</evidence>
<evidence type="ECO:0000256" key="1">
    <source>
        <dbReference type="ARBA" id="ARBA00004141"/>
    </source>
</evidence>
<feature type="transmembrane region" description="Helical" evidence="5">
    <location>
        <begin position="140"/>
        <end position="158"/>
    </location>
</feature>
<feature type="non-terminal residue" evidence="6">
    <location>
        <position position="1"/>
    </location>
</feature>
<evidence type="ECO:0000256" key="4">
    <source>
        <dbReference type="ARBA" id="ARBA00023136"/>
    </source>
</evidence>